<dbReference type="Pfam" id="PF02099">
    <property type="entry name" value="Josephin"/>
    <property type="match status" value="1"/>
</dbReference>
<evidence type="ECO:0000313" key="9">
    <source>
        <dbReference type="Proteomes" id="UP000195402"/>
    </source>
</evidence>
<dbReference type="Proteomes" id="UP000195402">
    <property type="component" value="Unassembled WGS sequence"/>
</dbReference>
<dbReference type="Gene3D" id="3.90.70.40">
    <property type="match status" value="1"/>
</dbReference>
<dbReference type="PANTHER" id="PTHR13291">
    <property type="entry name" value="JOSEPHIN 1, 2"/>
    <property type="match status" value="1"/>
</dbReference>
<dbReference type="EMBL" id="MVGT01001695">
    <property type="protein sequence ID" value="OVA11448.1"/>
    <property type="molecule type" value="Genomic_DNA"/>
</dbReference>
<evidence type="ECO:0000259" key="7">
    <source>
        <dbReference type="PROSITE" id="PS50957"/>
    </source>
</evidence>
<dbReference type="PANTHER" id="PTHR13291:SF0">
    <property type="entry name" value="JOSEPHIN-LIKE PROTEIN"/>
    <property type="match status" value="1"/>
</dbReference>
<evidence type="ECO:0000256" key="3">
    <source>
        <dbReference type="ARBA" id="ARBA00022670"/>
    </source>
</evidence>
<organism evidence="8 9">
    <name type="scientific">Macleaya cordata</name>
    <name type="common">Five-seeded plume-poppy</name>
    <name type="synonym">Bocconia cordata</name>
    <dbReference type="NCBI Taxonomy" id="56857"/>
    <lineage>
        <taxon>Eukaryota</taxon>
        <taxon>Viridiplantae</taxon>
        <taxon>Streptophyta</taxon>
        <taxon>Embryophyta</taxon>
        <taxon>Tracheophyta</taxon>
        <taxon>Spermatophyta</taxon>
        <taxon>Magnoliopsida</taxon>
        <taxon>Ranunculales</taxon>
        <taxon>Papaveraceae</taxon>
        <taxon>Papaveroideae</taxon>
        <taxon>Macleaya</taxon>
    </lineage>
</organism>
<evidence type="ECO:0000256" key="1">
    <source>
        <dbReference type="ARBA" id="ARBA00000707"/>
    </source>
</evidence>
<comment type="caution">
    <text evidence="6">Lacks conserved residue(s) required for the propagation of feature annotation.</text>
</comment>
<keyword evidence="9" id="KW-1185">Reference proteome</keyword>
<proteinExistence type="predicted"/>
<accession>A0A200QLT0</accession>
<dbReference type="STRING" id="56857.A0A200QLT0"/>
<evidence type="ECO:0000256" key="6">
    <source>
        <dbReference type="PROSITE-ProRule" id="PRU00331"/>
    </source>
</evidence>
<gene>
    <name evidence="8" type="ORF">BVC80_9001g26</name>
</gene>
<reference evidence="8 9" key="1">
    <citation type="journal article" date="2017" name="Mol. Plant">
        <title>The Genome of Medicinal Plant Macleaya cordata Provides New Insights into Benzylisoquinoline Alkaloids Metabolism.</title>
        <authorList>
            <person name="Liu X."/>
            <person name="Liu Y."/>
            <person name="Huang P."/>
            <person name="Ma Y."/>
            <person name="Qing Z."/>
            <person name="Tang Q."/>
            <person name="Cao H."/>
            <person name="Cheng P."/>
            <person name="Zheng Y."/>
            <person name="Yuan Z."/>
            <person name="Zhou Y."/>
            <person name="Liu J."/>
            <person name="Tang Z."/>
            <person name="Zhuo Y."/>
            <person name="Zhang Y."/>
            <person name="Yu L."/>
            <person name="Huang J."/>
            <person name="Yang P."/>
            <person name="Peng Q."/>
            <person name="Zhang J."/>
            <person name="Jiang W."/>
            <person name="Zhang Z."/>
            <person name="Lin K."/>
            <person name="Ro D.K."/>
            <person name="Chen X."/>
            <person name="Xiong X."/>
            <person name="Shang Y."/>
            <person name="Huang S."/>
            <person name="Zeng J."/>
        </authorList>
    </citation>
    <scope>NUCLEOTIDE SEQUENCE [LARGE SCALE GENOMIC DNA]</scope>
    <source>
        <strain evidence="9">cv. BLH2017</strain>
        <tissue evidence="8">Root</tissue>
    </source>
</reference>
<dbReference type="AlphaFoldDB" id="A0A200QLT0"/>
<dbReference type="GO" id="GO:0004843">
    <property type="term" value="F:cysteine-type deubiquitinase activity"/>
    <property type="evidence" value="ECO:0007669"/>
    <property type="project" value="UniProtKB-EC"/>
</dbReference>
<dbReference type="PROSITE" id="PS50957">
    <property type="entry name" value="JOSEPHIN"/>
    <property type="match status" value="1"/>
</dbReference>
<dbReference type="OrthoDB" id="422700at2759"/>
<protein>
    <recommendedName>
        <fullName evidence="2">ubiquitinyl hydrolase 1</fullName>
        <ecNumber evidence="2">3.4.19.12</ecNumber>
    </recommendedName>
</protein>
<sequence length="214" mass="24604">MNYPTVSQGLYNSSSSNNFSVCECAILCRVFNNGEDADLSRETEITVLSLARFQQSLPSFILKQEKDSFTRTDLNSLSDKLVLVDPNKEHQTWIPIFKPHHNAITGNYDINVLISALEEKGKTVVWHDRRNGASSIDINRSDDILMGIVLNIPVRKFGGLWKSRHWVALRRIEGIWYNLDSDFKSPQPFKDADEVKQFIGFHYQLRRRGFAHFA</sequence>
<dbReference type="OMA" id="CECAILC"/>
<dbReference type="InParanoid" id="A0A200QLT0"/>
<evidence type="ECO:0000256" key="4">
    <source>
        <dbReference type="ARBA" id="ARBA00022786"/>
    </source>
</evidence>
<comment type="catalytic activity">
    <reaction evidence="1">
        <text>Thiol-dependent hydrolysis of ester, thioester, amide, peptide and isopeptide bonds formed by the C-terminal Gly of ubiquitin (a 76-residue protein attached to proteins as an intracellular targeting signal).</text>
        <dbReference type="EC" id="3.4.19.12"/>
    </reaction>
</comment>
<dbReference type="InterPro" id="IPR040053">
    <property type="entry name" value="JOSD1/2"/>
</dbReference>
<name>A0A200QLT0_MACCD</name>
<comment type="caution">
    <text evidence="8">The sequence shown here is derived from an EMBL/GenBank/DDBJ whole genome shotgun (WGS) entry which is preliminary data.</text>
</comment>
<dbReference type="InterPro" id="IPR006155">
    <property type="entry name" value="Josephin"/>
</dbReference>
<evidence type="ECO:0000256" key="2">
    <source>
        <dbReference type="ARBA" id="ARBA00012759"/>
    </source>
</evidence>
<dbReference type="EC" id="3.4.19.12" evidence="2"/>
<evidence type="ECO:0000256" key="5">
    <source>
        <dbReference type="ARBA" id="ARBA00022801"/>
    </source>
</evidence>
<dbReference type="GO" id="GO:0016579">
    <property type="term" value="P:protein deubiquitination"/>
    <property type="evidence" value="ECO:0007669"/>
    <property type="project" value="InterPro"/>
</dbReference>
<feature type="domain" description="Josephin" evidence="7">
    <location>
        <begin position="41"/>
        <end position="214"/>
    </location>
</feature>
<keyword evidence="5" id="KW-0378">Hydrolase</keyword>
<keyword evidence="4" id="KW-0833">Ubl conjugation pathway</keyword>
<evidence type="ECO:0000313" key="8">
    <source>
        <dbReference type="EMBL" id="OVA11448.1"/>
    </source>
</evidence>
<dbReference type="SMART" id="SM01246">
    <property type="entry name" value="Josephin"/>
    <property type="match status" value="1"/>
</dbReference>
<keyword evidence="3" id="KW-0645">Protease</keyword>
<dbReference type="GO" id="GO:0006508">
    <property type="term" value="P:proteolysis"/>
    <property type="evidence" value="ECO:0007669"/>
    <property type="project" value="UniProtKB-KW"/>
</dbReference>